<organism evidence="2 3">
    <name type="scientific">Nonomuraea muscovyensis</name>
    <dbReference type="NCBI Taxonomy" id="1124761"/>
    <lineage>
        <taxon>Bacteria</taxon>
        <taxon>Bacillati</taxon>
        <taxon>Actinomycetota</taxon>
        <taxon>Actinomycetes</taxon>
        <taxon>Streptosporangiales</taxon>
        <taxon>Streptosporangiaceae</taxon>
        <taxon>Nonomuraea</taxon>
    </lineage>
</organism>
<dbReference type="PANTHER" id="PTHR11079:SF162">
    <property type="entry name" value="RIBOFLAVIN BIOSYNTHESIS PROTEIN PYRD, CHLOROPLASTIC"/>
    <property type="match status" value="1"/>
</dbReference>
<reference evidence="2 3" key="1">
    <citation type="submission" date="2020-08" db="EMBL/GenBank/DDBJ databases">
        <title>Sequencing the genomes of 1000 actinobacteria strains.</title>
        <authorList>
            <person name="Klenk H.-P."/>
        </authorList>
    </citation>
    <scope>NUCLEOTIDE SEQUENCE [LARGE SCALE GENOMIC DNA]</scope>
    <source>
        <strain evidence="2 3">DSM 45913</strain>
    </source>
</reference>
<dbReference type="Gene3D" id="3.40.140.10">
    <property type="entry name" value="Cytidine Deaminase, domain 2"/>
    <property type="match status" value="1"/>
</dbReference>
<keyword evidence="2" id="KW-0378">Hydrolase</keyword>
<dbReference type="Pfam" id="PF00383">
    <property type="entry name" value="dCMP_cyt_deam_1"/>
    <property type="match status" value="1"/>
</dbReference>
<dbReference type="GO" id="GO:0008835">
    <property type="term" value="F:diaminohydroxyphosphoribosylaminopyrimidine deaminase activity"/>
    <property type="evidence" value="ECO:0007669"/>
    <property type="project" value="UniProtKB-EC"/>
</dbReference>
<feature type="domain" description="CMP/dCMP-type deaminase" evidence="1">
    <location>
        <begin position="7"/>
        <end position="125"/>
    </location>
</feature>
<gene>
    <name evidence="2" type="ORF">FHU36_006876</name>
</gene>
<evidence type="ECO:0000313" key="3">
    <source>
        <dbReference type="Proteomes" id="UP000583800"/>
    </source>
</evidence>
<dbReference type="InterPro" id="IPR016193">
    <property type="entry name" value="Cytidine_deaminase-like"/>
</dbReference>
<dbReference type="EC" id="3.5.4.26" evidence="2"/>
<dbReference type="RefSeq" id="WP_185088120.1">
    <property type="nucleotide sequence ID" value="NZ_JACHJB010000003.1"/>
</dbReference>
<evidence type="ECO:0000313" key="2">
    <source>
        <dbReference type="EMBL" id="MBB6350304.1"/>
    </source>
</evidence>
<sequence length="157" mass="16753">MTGTSTEQDRRWLLTAIDLSHQCPPSQTAFSVGAVIVDEHGNEISRGYSRETDDHVHAEESALAKVSADDSRLKTATIYSSLEPCTQRRSRPRTCTQLILGAGIPRVVTAWKEPPTFVIDANGTEALTAAGVTVITLPELADAARAANTHLLGGQGS</sequence>
<dbReference type="Proteomes" id="UP000583800">
    <property type="component" value="Unassembled WGS sequence"/>
</dbReference>
<comment type="caution">
    <text evidence="2">The sequence shown here is derived from an EMBL/GenBank/DDBJ whole genome shotgun (WGS) entry which is preliminary data.</text>
</comment>
<dbReference type="InterPro" id="IPR002125">
    <property type="entry name" value="CMP_dCMP_dom"/>
</dbReference>
<name>A0A7X0C856_9ACTN</name>
<protein>
    <submittedName>
        <fullName evidence="2">Diaminohydroxyphosphoribosylaminopyrimidine deaminase/5-amino-6-(5-phosphoribosylamino)uracil reductase</fullName>
        <ecNumber evidence="2">1.1.1.193</ecNumber>
        <ecNumber evidence="2">3.5.4.26</ecNumber>
    </submittedName>
</protein>
<dbReference type="GO" id="GO:0008703">
    <property type="term" value="F:5-amino-6-(5-phosphoribosylamino)uracil reductase activity"/>
    <property type="evidence" value="ECO:0007669"/>
    <property type="project" value="UniProtKB-EC"/>
</dbReference>
<keyword evidence="2" id="KW-0560">Oxidoreductase</keyword>
<keyword evidence="3" id="KW-1185">Reference proteome</keyword>
<dbReference type="EMBL" id="JACHJB010000003">
    <property type="protein sequence ID" value="MBB6350304.1"/>
    <property type="molecule type" value="Genomic_DNA"/>
</dbReference>
<evidence type="ECO:0000259" key="1">
    <source>
        <dbReference type="PROSITE" id="PS51747"/>
    </source>
</evidence>
<dbReference type="AlphaFoldDB" id="A0A7X0C856"/>
<dbReference type="EC" id="1.1.1.193" evidence="2"/>
<dbReference type="PANTHER" id="PTHR11079">
    <property type="entry name" value="CYTOSINE DEAMINASE FAMILY MEMBER"/>
    <property type="match status" value="1"/>
</dbReference>
<dbReference type="PROSITE" id="PS51747">
    <property type="entry name" value="CYT_DCMP_DEAMINASES_2"/>
    <property type="match status" value="1"/>
</dbReference>
<accession>A0A7X0C856</accession>
<dbReference type="SUPFAM" id="SSF53927">
    <property type="entry name" value="Cytidine deaminase-like"/>
    <property type="match status" value="1"/>
</dbReference>
<proteinExistence type="predicted"/>